<feature type="binding site" evidence="3">
    <location>
        <position position="345"/>
    </location>
    <ligand>
        <name>CTP</name>
        <dbReference type="ChEBI" id="CHEBI:37563"/>
    </ligand>
</feature>
<dbReference type="HAMAP" id="MF_02225">
    <property type="entry name" value="CoaBC"/>
    <property type="match status" value="1"/>
</dbReference>
<dbReference type="GO" id="GO:0046872">
    <property type="term" value="F:metal ion binding"/>
    <property type="evidence" value="ECO:0007669"/>
    <property type="project" value="UniProtKB-KW"/>
</dbReference>
<dbReference type="NCBIfam" id="TIGR00521">
    <property type="entry name" value="coaBC_dfp"/>
    <property type="match status" value="1"/>
</dbReference>
<dbReference type="PATRIC" id="fig|1423746.3.peg.1059"/>
<dbReference type="SUPFAM" id="SSF102645">
    <property type="entry name" value="CoaB-like"/>
    <property type="match status" value="1"/>
</dbReference>
<dbReference type="SUPFAM" id="SSF52507">
    <property type="entry name" value="Homo-oligomeric flavin-containing Cys decarboxylases, HFCD"/>
    <property type="match status" value="1"/>
</dbReference>
<keyword evidence="3" id="KW-0460">Magnesium</keyword>
<dbReference type="GO" id="GO:0010181">
    <property type="term" value="F:FMN binding"/>
    <property type="evidence" value="ECO:0007669"/>
    <property type="project" value="UniProtKB-UniRule"/>
</dbReference>
<evidence type="ECO:0000259" key="5">
    <source>
        <dbReference type="Pfam" id="PF02441"/>
    </source>
</evidence>
<feature type="binding site" evidence="3">
    <location>
        <position position="341"/>
    </location>
    <ligand>
        <name>CTP</name>
        <dbReference type="ChEBI" id="CHEBI:37563"/>
    </ligand>
</feature>
<organism evidence="7 8">
    <name type="scientific">Limosilactobacillus frumenti DSM 13145</name>
    <dbReference type="NCBI Taxonomy" id="1423746"/>
    <lineage>
        <taxon>Bacteria</taxon>
        <taxon>Bacillati</taxon>
        <taxon>Bacillota</taxon>
        <taxon>Bacilli</taxon>
        <taxon>Lactobacillales</taxon>
        <taxon>Lactobacillaceae</taxon>
        <taxon>Limosilactobacillus</taxon>
    </lineage>
</organism>
<feature type="binding site" evidence="3">
    <location>
        <position position="280"/>
    </location>
    <ligand>
        <name>CTP</name>
        <dbReference type="ChEBI" id="CHEBI:37563"/>
    </ligand>
</feature>
<dbReference type="EC" id="4.1.1.36" evidence="3"/>
<evidence type="ECO:0000256" key="3">
    <source>
        <dbReference type="HAMAP-Rule" id="MF_02225"/>
    </source>
</evidence>
<comment type="pathway">
    <text evidence="3 4">Cofactor biosynthesis; coenzyme A biosynthesis; CoA from (R)-pantothenate: step 2/5.</text>
</comment>
<dbReference type="InterPro" id="IPR005252">
    <property type="entry name" value="CoaBC"/>
</dbReference>
<keyword evidence="3 4" id="KW-0436">Ligase</keyword>
<dbReference type="EC" id="6.3.2.5" evidence="3"/>
<comment type="pathway">
    <text evidence="3 4">Cofactor biosynthesis; coenzyme A biosynthesis; CoA from (R)-pantothenate: step 3/5.</text>
</comment>
<dbReference type="GO" id="GO:0004633">
    <property type="term" value="F:phosphopantothenoylcysteine decarboxylase activity"/>
    <property type="evidence" value="ECO:0007669"/>
    <property type="project" value="UniProtKB-UniRule"/>
</dbReference>
<comment type="caution">
    <text evidence="7">The sequence shown here is derived from an EMBL/GenBank/DDBJ whole genome shotgun (WGS) entry which is preliminary data.</text>
</comment>
<accession>A0A0R1PF09</accession>
<evidence type="ECO:0000256" key="1">
    <source>
        <dbReference type="ARBA" id="ARBA00022793"/>
    </source>
</evidence>
<comment type="cofactor">
    <cofactor evidence="3">
        <name>Mg(2+)</name>
        <dbReference type="ChEBI" id="CHEBI:18420"/>
    </cofactor>
</comment>
<proteinExistence type="inferred from homology"/>
<comment type="catalytic activity">
    <reaction evidence="3 4">
        <text>N-[(R)-4-phosphopantothenoyl]-L-cysteine + H(+) = (R)-4'-phosphopantetheine + CO2</text>
        <dbReference type="Rhea" id="RHEA:16793"/>
        <dbReference type="ChEBI" id="CHEBI:15378"/>
        <dbReference type="ChEBI" id="CHEBI:16526"/>
        <dbReference type="ChEBI" id="CHEBI:59458"/>
        <dbReference type="ChEBI" id="CHEBI:61723"/>
        <dbReference type="EC" id="4.1.1.36"/>
    </reaction>
</comment>
<keyword evidence="1 3" id="KW-0210">Decarboxylase</keyword>
<evidence type="ECO:0000259" key="6">
    <source>
        <dbReference type="Pfam" id="PF04127"/>
    </source>
</evidence>
<sequence length="403" mass="43124">MTDMANIAVYITGSIAAYKGIEVVRGLQKAGHTVRVGMTAAATKLISADSLYALTHRPVLSDLWSNHHSPVPHIELADWSDLAVVVPASADIIAKMANGLADDAVSTALLATAAPKIVVPAMNNHMWSAPATQRNLVTLHNDGVTIMDPANGQLAEGYAGKGRLPEPAAIIAFVTQQIQPAQVSLAGRHVLITAGGTREPLDPVRFIGNRSSGKMGIALAQAAAQSGAEVDLIVGQISVDLPVDDRIHVHHIQTTEELLQAVQSLFNQADVLIMAAAVADFKPLHLANQKIKKQANQPELTIQLTKTVDILKTVAATKRDDQLVIGFAAETNDLLANADKKLQSKHADWIIANRVAGSHNAFANDQDQVTILRHGQQPDKWPLQSKQAVAQHLMQLISQHFGK</sequence>
<evidence type="ECO:0000313" key="7">
    <source>
        <dbReference type="EMBL" id="KRL27291.1"/>
    </source>
</evidence>
<comment type="similarity">
    <text evidence="3 4">In the C-terminal section; belongs to the PPC synthetase family.</text>
</comment>
<dbReference type="Proteomes" id="UP000051445">
    <property type="component" value="Unassembled WGS sequence"/>
</dbReference>
<feature type="region of interest" description="Phosphopantothenoylcysteine decarboxylase" evidence="3">
    <location>
        <begin position="1"/>
        <end position="189"/>
    </location>
</feature>
<name>A0A0R1PF09_9LACO</name>
<dbReference type="Pfam" id="PF04127">
    <property type="entry name" value="DFP"/>
    <property type="match status" value="1"/>
</dbReference>
<feature type="region of interest" description="Phosphopantothenate--cysteine ligase" evidence="3">
    <location>
        <begin position="190"/>
        <end position="403"/>
    </location>
</feature>
<protein>
    <recommendedName>
        <fullName evidence="3">Coenzyme A biosynthesis bifunctional protein CoaBC</fullName>
    </recommendedName>
    <alternativeName>
        <fullName evidence="3">DNA/pantothenate metabolism flavoprotein</fullName>
    </alternativeName>
    <alternativeName>
        <fullName evidence="3">Phosphopantothenoylcysteine synthetase/decarboxylase</fullName>
        <shortName evidence="3">PPCS-PPCDC</shortName>
    </alternativeName>
    <domain>
        <recommendedName>
            <fullName evidence="3">Phosphopantothenoylcysteine decarboxylase</fullName>
            <shortName evidence="3">PPC decarboxylase</shortName>
            <shortName evidence="3">PPC-DC</shortName>
            <ecNumber evidence="3">4.1.1.36</ecNumber>
        </recommendedName>
        <alternativeName>
            <fullName evidence="3">CoaC</fullName>
        </alternativeName>
    </domain>
    <domain>
        <recommendedName>
            <fullName evidence="3">Phosphopantothenate--cysteine ligase</fullName>
            <ecNumber evidence="3">6.3.2.5</ecNumber>
        </recommendedName>
        <alternativeName>
            <fullName evidence="3">CoaB</fullName>
        </alternativeName>
        <alternativeName>
            <fullName evidence="3">Phosphopantothenoylcysteine synthetase</fullName>
            <shortName evidence="3">PPC synthetase</shortName>
            <shortName evidence="3">PPC-S</shortName>
        </alternativeName>
    </domain>
</protein>
<dbReference type="GO" id="GO:0015941">
    <property type="term" value="P:pantothenate catabolic process"/>
    <property type="evidence" value="ECO:0007669"/>
    <property type="project" value="InterPro"/>
</dbReference>
<gene>
    <name evidence="3" type="primary">coaBC</name>
    <name evidence="7" type="ORF">FD27_GL001045</name>
</gene>
<keyword evidence="3" id="KW-0511">Multifunctional enzyme</keyword>
<dbReference type="EMBL" id="AZER01000016">
    <property type="protein sequence ID" value="KRL27291.1"/>
    <property type="molecule type" value="Genomic_DNA"/>
</dbReference>
<keyword evidence="3" id="KW-0479">Metal-binding</keyword>
<dbReference type="PANTHER" id="PTHR14359:SF6">
    <property type="entry name" value="PHOSPHOPANTOTHENOYLCYSTEINE DECARBOXYLASE"/>
    <property type="match status" value="1"/>
</dbReference>
<dbReference type="Pfam" id="PF02441">
    <property type="entry name" value="Flavoprotein"/>
    <property type="match status" value="1"/>
</dbReference>
<dbReference type="UniPathway" id="UPA00241">
    <property type="reaction ID" value="UER00353"/>
</dbReference>
<comment type="similarity">
    <text evidence="3 4">In the N-terminal section; belongs to the HFCD (homo-oligomeric flavin containing Cys decarboxylase) superfamily.</text>
</comment>
<dbReference type="STRING" id="1423746.FD27_GL001045"/>
<comment type="function">
    <text evidence="3">Catalyzes two sequential steps in the biosynthesis of coenzyme A. In the first step cysteine is conjugated to 4'-phosphopantothenate to form 4-phosphopantothenoylcysteine. In the second step the latter compound is decarboxylated to form 4'-phosphopantotheine.</text>
</comment>
<dbReference type="Gene3D" id="3.40.50.1950">
    <property type="entry name" value="Flavin prenyltransferase-like"/>
    <property type="match status" value="1"/>
</dbReference>
<dbReference type="PANTHER" id="PTHR14359">
    <property type="entry name" value="HOMO-OLIGOMERIC FLAVIN CONTAINING CYS DECARBOXYLASE FAMILY"/>
    <property type="match status" value="1"/>
</dbReference>
<dbReference type="InterPro" id="IPR007085">
    <property type="entry name" value="DNA/pantothenate-metab_flavo_C"/>
</dbReference>
<keyword evidence="3 4" id="KW-0285">Flavoprotein</keyword>
<dbReference type="GO" id="GO:0004632">
    <property type="term" value="F:phosphopantothenate--cysteine ligase activity"/>
    <property type="evidence" value="ECO:0007669"/>
    <property type="project" value="UniProtKB-UniRule"/>
</dbReference>
<evidence type="ECO:0000256" key="2">
    <source>
        <dbReference type="ARBA" id="ARBA00023239"/>
    </source>
</evidence>
<dbReference type="InterPro" id="IPR035929">
    <property type="entry name" value="CoaB-like_sf"/>
</dbReference>
<evidence type="ECO:0000313" key="8">
    <source>
        <dbReference type="Proteomes" id="UP000051445"/>
    </source>
</evidence>
<keyword evidence="8" id="KW-1185">Reference proteome</keyword>
<feature type="binding site" evidence="3">
    <location>
        <position position="327"/>
    </location>
    <ligand>
        <name>CTP</name>
        <dbReference type="ChEBI" id="CHEBI:37563"/>
    </ligand>
</feature>
<dbReference type="InterPro" id="IPR036551">
    <property type="entry name" value="Flavin_trans-like"/>
</dbReference>
<comment type="catalytic activity">
    <reaction evidence="3 4">
        <text>(R)-4'-phosphopantothenate + L-cysteine + CTP = N-[(R)-4-phosphopantothenoyl]-L-cysteine + CMP + diphosphate + H(+)</text>
        <dbReference type="Rhea" id="RHEA:19397"/>
        <dbReference type="ChEBI" id="CHEBI:10986"/>
        <dbReference type="ChEBI" id="CHEBI:15378"/>
        <dbReference type="ChEBI" id="CHEBI:33019"/>
        <dbReference type="ChEBI" id="CHEBI:35235"/>
        <dbReference type="ChEBI" id="CHEBI:37563"/>
        <dbReference type="ChEBI" id="CHEBI:59458"/>
        <dbReference type="ChEBI" id="CHEBI:60377"/>
        <dbReference type="EC" id="6.3.2.5"/>
    </reaction>
</comment>
<keyword evidence="3 4" id="KW-0288">FMN</keyword>
<keyword evidence="2 3" id="KW-0456">Lyase</keyword>
<feature type="domain" description="Flavoprotein" evidence="5">
    <location>
        <begin position="6"/>
        <end position="177"/>
    </location>
</feature>
<comment type="cofactor">
    <cofactor evidence="3">
        <name>FMN</name>
        <dbReference type="ChEBI" id="CHEBI:58210"/>
    </cofactor>
    <text evidence="3">Binds 1 FMN per subunit.</text>
</comment>
<dbReference type="GO" id="GO:0071513">
    <property type="term" value="C:phosphopantothenoylcysteine decarboxylase complex"/>
    <property type="evidence" value="ECO:0007669"/>
    <property type="project" value="TreeGrafter"/>
</dbReference>
<dbReference type="InterPro" id="IPR003382">
    <property type="entry name" value="Flavoprotein"/>
</dbReference>
<evidence type="ECO:0000256" key="4">
    <source>
        <dbReference type="RuleBase" id="RU364078"/>
    </source>
</evidence>
<dbReference type="AlphaFoldDB" id="A0A0R1PF09"/>
<feature type="domain" description="DNA/pantothenate metabolism flavoprotein C-terminal" evidence="6">
    <location>
        <begin position="185"/>
        <end position="399"/>
    </location>
</feature>
<comment type="caution">
    <text evidence="3">Lacks conserved residue(s) required for the propagation of feature annotation.</text>
</comment>
<dbReference type="Gene3D" id="3.40.50.10300">
    <property type="entry name" value="CoaB-like"/>
    <property type="match status" value="1"/>
</dbReference>
<comment type="function">
    <text evidence="4">Catalyzes two steps in the biosynthesis of coenzyme A. In the first step cysteine is conjugated to 4'-phosphopantothenate to form 4-phosphopantothenoylcysteine, in the latter compound is decarboxylated to form 4'-phosphopantotheine.</text>
</comment>
<reference evidence="7 8" key="1">
    <citation type="journal article" date="2015" name="Genome Announc.">
        <title>Expanding the biotechnology potential of lactobacilli through comparative genomics of 213 strains and associated genera.</title>
        <authorList>
            <person name="Sun Z."/>
            <person name="Harris H.M."/>
            <person name="McCann A."/>
            <person name="Guo C."/>
            <person name="Argimon S."/>
            <person name="Zhang W."/>
            <person name="Yang X."/>
            <person name="Jeffery I.B."/>
            <person name="Cooney J.C."/>
            <person name="Kagawa T.F."/>
            <person name="Liu W."/>
            <person name="Song Y."/>
            <person name="Salvetti E."/>
            <person name="Wrobel A."/>
            <person name="Rasinkangas P."/>
            <person name="Parkhill J."/>
            <person name="Rea M.C."/>
            <person name="O'Sullivan O."/>
            <person name="Ritari J."/>
            <person name="Douillard F.P."/>
            <person name="Paul Ross R."/>
            <person name="Yang R."/>
            <person name="Briner A.E."/>
            <person name="Felis G.E."/>
            <person name="de Vos W.M."/>
            <person name="Barrangou R."/>
            <person name="Klaenhammer T.R."/>
            <person name="Caufield P.W."/>
            <person name="Cui Y."/>
            <person name="Zhang H."/>
            <person name="O'Toole P.W."/>
        </authorList>
    </citation>
    <scope>NUCLEOTIDE SEQUENCE [LARGE SCALE GENOMIC DNA]</scope>
    <source>
        <strain evidence="7 8">DSM 13145</strain>
    </source>
</reference>
<dbReference type="GO" id="GO:0015937">
    <property type="term" value="P:coenzyme A biosynthetic process"/>
    <property type="evidence" value="ECO:0007669"/>
    <property type="project" value="UniProtKB-UniRule"/>
</dbReference>
<feature type="binding site" evidence="3">
    <location>
        <position position="290"/>
    </location>
    <ligand>
        <name>CTP</name>
        <dbReference type="ChEBI" id="CHEBI:37563"/>
    </ligand>
</feature>